<name>A0AAX4P8I7_9CHLO</name>
<feature type="transmembrane region" description="Helical" evidence="8">
    <location>
        <begin position="141"/>
        <end position="159"/>
    </location>
</feature>
<dbReference type="Gene3D" id="3.30.70.1230">
    <property type="entry name" value="Nucleotide cyclase"/>
    <property type="match status" value="1"/>
</dbReference>
<dbReference type="GO" id="GO:0001653">
    <property type="term" value="F:peptide receptor activity"/>
    <property type="evidence" value="ECO:0007669"/>
    <property type="project" value="TreeGrafter"/>
</dbReference>
<evidence type="ECO:0000313" key="10">
    <source>
        <dbReference type="EMBL" id="WZN62184.1"/>
    </source>
</evidence>
<proteinExistence type="inferred from homology"/>
<comment type="similarity">
    <text evidence="7">Belongs to the adenylyl cyclase class-4/guanylyl cyclase family.</text>
</comment>
<evidence type="ECO:0000259" key="9">
    <source>
        <dbReference type="PROSITE" id="PS50125"/>
    </source>
</evidence>
<dbReference type="GO" id="GO:0007168">
    <property type="term" value="P:receptor guanylyl cyclase signaling pathway"/>
    <property type="evidence" value="ECO:0007669"/>
    <property type="project" value="TreeGrafter"/>
</dbReference>
<evidence type="ECO:0000256" key="8">
    <source>
        <dbReference type="SAM" id="Phobius"/>
    </source>
</evidence>
<dbReference type="GO" id="GO:0004016">
    <property type="term" value="F:adenylate cyclase activity"/>
    <property type="evidence" value="ECO:0007669"/>
    <property type="project" value="TreeGrafter"/>
</dbReference>
<keyword evidence="2 8" id="KW-0812">Transmembrane</keyword>
<sequence>MPLYFGAVALAWRWLHREDFDFDQALTLNKSGDGHTPCPRRYSMGLGFLDRNLESEFVDYLIHVSKHGILLGYLVSLIVYLLGPFLVDFASYSYLRYQLGEGVVKHYFPDCVLLVLFIFGFGFSALVYYSERFQRIFPKVFVLYVTGSVYLIFVGVQGYDFACLYSLWNSVYAGPGPLSWIVILAFYELCPLMTLFFMGLPFGQTLEIILAAVLVFFVVLPLTTDANVWQYFSSASVEDLLRKQSEDLSAFCDREGTMGYCVMTFRWLLMFPIVLMGVLAVCAVVLSFCVTRAKRTEFVNRKTIQSLHSQKERALERQREDQEHLIHSIFPPAIADEIILRQSQESVVPEGMTLRAAVRTSKLDSVTARIHQQITIVFTDIVGFTRMAESYAPFEIMHFLHKLFIALDQLVDANPKWLWKVETIGDAFMVAAGLESGSEDTVLTVEYDGSKTAYSYSLPLSARSPEGSESVDMAKNLESQVSLCSVSTTTSFGAAEAAVAFGVAALKTASLISTPDGNPCRIRVGAHTGDVCSGVVGTRMPRYCLFGDTVNTASRMESTGLPGRMQISQATHDLVCDRTEHEWMEREGVDVKGKGSLKTFLLAQEL</sequence>
<dbReference type="CDD" id="cd07302">
    <property type="entry name" value="CHD"/>
    <property type="match status" value="1"/>
</dbReference>
<keyword evidence="5 8" id="KW-0472">Membrane</keyword>
<keyword evidence="11" id="KW-1185">Reference proteome</keyword>
<dbReference type="PROSITE" id="PS00452">
    <property type="entry name" value="GUANYLATE_CYCLASE_1"/>
    <property type="match status" value="1"/>
</dbReference>
<dbReference type="Pfam" id="PF00211">
    <property type="entry name" value="Guanylate_cyc"/>
    <property type="match status" value="2"/>
</dbReference>
<dbReference type="GO" id="GO:0000166">
    <property type="term" value="F:nucleotide binding"/>
    <property type="evidence" value="ECO:0007669"/>
    <property type="project" value="UniProtKB-KW"/>
</dbReference>
<dbReference type="SMART" id="SM00044">
    <property type="entry name" value="CYCc"/>
    <property type="match status" value="1"/>
</dbReference>
<keyword evidence="3" id="KW-0547">Nucleotide-binding</keyword>
<dbReference type="SUPFAM" id="SSF55073">
    <property type="entry name" value="Nucleotide cyclase"/>
    <property type="match status" value="1"/>
</dbReference>
<accession>A0AAX4P8I7</accession>
<keyword evidence="4 8" id="KW-1133">Transmembrane helix</keyword>
<feature type="transmembrane region" description="Helical" evidence="8">
    <location>
        <begin position="179"/>
        <end position="198"/>
    </location>
</feature>
<evidence type="ECO:0000256" key="6">
    <source>
        <dbReference type="ARBA" id="ARBA00023239"/>
    </source>
</evidence>
<dbReference type="InterPro" id="IPR050401">
    <property type="entry name" value="Cyclic_nucleotide_synthase"/>
</dbReference>
<protein>
    <submittedName>
        <fullName evidence="10">Guanylate cyclase</fullName>
    </submittedName>
</protein>
<evidence type="ECO:0000256" key="5">
    <source>
        <dbReference type="ARBA" id="ARBA00023136"/>
    </source>
</evidence>
<feature type="transmembrane region" description="Helical" evidence="8">
    <location>
        <begin position="267"/>
        <end position="291"/>
    </location>
</feature>
<dbReference type="InterPro" id="IPR029787">
    <property type="entry name" value="Nucleotide_cyclase"/>
</dbReference>
<evidence type="ECO:0000256" key="2">
    <source>
        <dbReference type="ARBA" id="ARBA00022692"/>
    </source>
</evidence>
<evidence type="ECO:0000256" key="7">
    <source>
        <dbReference type="RuleBase" id="RU000405"/>
    </source>
</evidence>
<dbReference type="PROSITE" id="PS50125">
    <property type="entry name" value="GUANYLATE_CYCLASE_2"/>
    <property type="match status" value="1"/>
</dbReference>
<dbReference type="GO" id="GO:0035556">
    <property type="term" value="P:intracellular signal transduction"/>
    <property type="evidence" value="ECO:0007669"/>
    <property type="project" value="InterPro"/>
</dbReference>
<feature type="domain" description="Guanylate cyclase" evidence="9">
    <location>
        <begin position="375"/>
        <end position="557"/>
    </location>
</feature>
<dbReference type="InterPro" id="IPR001054">
    <property type="entry name" value="A/G_cyclase"/>
</dbReference>
<dbReference type="PANTHER" id="PTHR11920">
    <property type="entry name" value="GUANYLYL CYCLASE"/>
    <property type="match status" value="1"/>
</dbReference>
<comment type="subcellular location">
    <subcellularLocation>
        <location evidence="1">Membrane</location>
    </subcellularLocation>
</comment>
<reference evidence="10 11" key="1">
    <citation type="submission" date="2024-03" db="EMBL/GenBank/DDBJ databases">
        <title>Complete genome sequence of the green alga Chloropicon roscoffensis RCC1871.</title>
        <authorList>
            <person name="Lemieux C."/>
            <person name="Pombert J.-F."/>
            <person name="Otis C."/>
            <person name="Turmel M."/>
        </authorList>
    </citation>
    <scope>NUCLEOTIDE SEQUENCE [LARGE SCALE GENOMIC DNA]</scope>
    <source>
        <strain evidence="10 11">RCC1871</strain>
    </source>
</reference>
<feature type="transmembrane region" description="Helical" evidence="8">
    <location>
        <begin position="69"/>
        <end position="87"/>
    </location>
</feature>
<feature type="transmembrane region" description="Helical" evidence="8">
    <location>
        <begin position="205"/>
        <end position="224"/>
    </location>
</feature>
<evidence type="ECO:0000313" key="11">
    <source>
        <dbReference type="Proteomes" id="UP001472866"/>
    </source>
</evidence>
<dbReference type="InterPro" id="IPR018297">
    <property type="entry name" value="A/G_cyclase_CS"/>
</dbReference>
<organism evidence="10 11">
    <name type="scientific">Chloropicon roscoffensis</name>
    <dbReference type="NCBI Taxonomy" id="1461544"/>
    <lineage>
        <taxon>Eukaryota</taxon>
        <taxon>Viridiplantae</taxon>
        <taxon>Chlorophyta</taxon>
        <taxon>Chloropicophyceae</taxon>
        <taxon>Chloropicales</taxon>
        <taxon>Chloropicaceae</taxon>
        <taxon>Chloropicon</taxon>
    </lineage>
</organism>
<dbReference type="PANTHER" id="PTHR11920:SF335">
    <property type="entry name" value="GUANYLATE CYCLASE"/>
    <property type="match status" value="1"/>
</dbReference>
<keyword evidence="6 7" id="KW-0456">Lyase</keyword>
<dbReference type="EMBL" id="CP151505">
    <property type="protein sequence ID" value="WZN62184.1"/>
    <property type="molecule type" value="Genomic_DNA"/>
</dbReference>
<dbReference type="AlphaFoldDB" id="A0AAX4P8I7"/>
<evidence type="ECO:0000256" key="1">
    <source>
        <dbReference type="ARBA" id="ARBA00004370"/>
    </source>
</evidence>
<dbReference type="GO" id="GO:0004383">
    <property type="term" value="F:guanylate cyclase activity"/>
    <property type="evidence" value="ECO:0007669"/>
    <property type="project" value="TreeGrafter"/>
</dbReference>
<feature type="transmembrane region" description="Helical" evidence="8">
    <location>
        <begin position="107"/>
        <end position="129"/>
    </location>
</feature>
<evidence type="ECO:0000256" key="3">
    <source>
        <dbReference type="ARBA" id="ARBA00022741"/>
    </source>
</evidence>
<dbReference type="GO" id="GO:0005886">
    <property type="term" value="C:plasma membrane"/>
    <property type="evidence" value="ECO:0007669"/>
    <property type="project" value="TreeGrafter"/>
</dbReference>
<dbReference type="Proteomes" id="UP001472866">
    <property type="component" value="Chromosome 05"/>
</dbReference>
<evidence type="ECO:0000256" key="4">
    <source>
        <dbReference type="ARBA" id="ARBA00022989"/>
    </source>
</evidence>
<gene>
    <name evidence="10" type="ORF">HKI87_05g37200</name>
</gene>